<evidence type="ECO:0008006" key="5">
    <source>
        <dbReference type="Google" id="ProtNLM"/>
    </source>
</evidence>
<keyword evidence="4" id="KW-1185">Reference proteome</keyword>
<dbReference type="PANTHER" id="PTHR31006:SF3">
    <property type="entry name" value="F-BOX DOMAIN-CONTAINING PROTEIN-RELATED"/>
    <property type="match status" value="1"/>
</dbReference>
<protein>
    <recommendedName>
        <fullName evidence="5">F-box domain-containing protein</fullName>
    </recommendedName>
</protein>
<gene>
    <name evidence="3" type="ORF">CRE_22607</name>
</gene>
<dbReference type="InParanoid" id="E3N8N7"/>
<reference evidence="3" key="1">
    <citation type="submission" date="2007-07" db="EMBL/GenBank/DDBJ databases">
        <title>PCAP assembly of the Caenorhabditis remanei genome.</title>
        <authorList>
            <consortium name="The Caenorhabditis remanei Sequencing Consortium"/>
            <person name="Wilson R.K."/>
        </authorList>
    </citation>
    <scope>NUCLEOTIDE SEQUENCE [LARGE SCALE GENOMIC DNA]</scope>
    <source>
        <strain evidence="3">PB4641</strain>
    </source>
</reference>
<dbReference type="InterPro" id="IPR042317">
    <property type="entry name" value="She-1-like"/>
</dbReference>
<dbReference type="Proteomes" id="UP000008281">
    <property type="component" value="Unassembled WGS sequence"/>
</dbReference>
<dbReference type="OrthoDB" id="10667517at2759"/>
<evidence type="ECO:0000256" key="1">
    <source>
        <dbReference type="SAM" id="Coils"/>
    </source>
</evidence>
<evidence type="ECO:0000256" key="2">
    <source>
        <dbReference type="SAM" id="MobiDB-lite"/>
    </source>
</evidence>
<proteinExistence type="predicted"/>
<keyword evidence="1" id="KW-0175">Coiled coil</keyword>
<feature type="coiled-coil region" evidence="1">
    <location>
        <begin position="9"/>
        <end position="36"/>
    </location>
</feature>
<evidence type="ECO:0000313" key="3">
    <source>
        <dbReference type="EMBL" id="EFO89547.1"/>
    </source>
</evidence>
<dbReference type="eggNOG" id="ENOG502TJUI">
    <property type="taxonomic scope" value="Eukaryota"/>
</dbReference>
<name>E3N8N7_CAERE</name>
<evidence type="ECO:0000313" key="4">
    <source>
        <dbReference type="Proteomes" id="UP000008281"/>
    </source>
</evidence>
<accession>E3N8N7</accession>
<feature type="region of interest" description="Disordered" evidence="2">
    <location>
        <begin position="390"/>
        <end position="423"/>
    </location>
</feature>
<dbReference type="FunCoup" id="E3N8N7">
    <property type="interactions" value="560"/>
</dbReference>
<sequence length="423" mass="50290">MTENSAAILEELRSIREENQESFKKLTEEMEEMKKKQSLQVEMMERIIGKLEKMAVKTESVDLKIMEKWNEFPPEIKMECISRMDFETRYPNHQFFFRNKNKTFRLNLRRTARAERSLVDSRLYPMDTVNMCNDGIEVESETNCFLHETDKCAHNKHTSSCGSKLLTYILKHGLIERLHVFLPKEKVNKWVEELKNSQIDTIRVKRLIFQSTSKQLTEFFLNKVNKEMLESIEVLCRNDANGILETGEFLESPTVINVRRLLILRQFNTVLVLDLIKRWIKHDVQIGQTFFCHTLYPTTFRNFFTLFGDRVVKSEDNYIRIRTDNESKHILIRTLPCKKHAQSLSCHVIPSEQTIIEKEDDYYTSNDLLHYDETDDDYDDFDLFDELGFFDDDSDEEDSDVEDYDFDDEELDDEEDEELVYVQ</sequence>
<dbReference type="PANTHER" id="PTHR31006">
    <property type="entry name" value="F-BOX DOMAIN-CONTAINING PROTEIN-RELATED-RELATED"/>
    <property type="match status" value="1"/>
</dbReference>
<organism evidence="4">
    <name type="scientific">Caenorhabditis remanei</name>
    <name type="common">Caenorhabditis vulgaris</name>
    <dbReference type="NCBI Taxonomy" id="31234"/>
    <lineage>
        <taxon>Eukaryota</taxon>
        <taxon>Metazoa</taxon>
        <taxon>Ecdysozoa</taxon>
        <taxon>Nematoda</taxon>
        <taxon>Chromadorea</taxon>
        <taxon>Rhabditida</taxon>
        <taxon>Rhabditina</taxon>
        <taxon>Rhabditomorpha</taxon>
        <taxon>Rhabditoidea</taxon>
        <taxon>Rhabditidae</taxon>
        <taxon>Peloderinae</taxon>
        <taxon>Caenorhabditis</taxon>
    </lineage>
</organism>
<dbReference type="HOGENOM" id="CLU_683785_0_0_1"/>
<dbReference type="AlphaFoldDB" id="E3N8N7"/>
<dbReference type="EMBL" id="DS268558">
    <property type="protein sequence ID" value="EFO89547.1"/>
    <property type="molecule type" value="Genomic_DNA"/>
</dbReference>